<reference evidence="2 3" key="1">
    <citation type="submission" date="2024-01" db="EMBL/GenBank/DDBJ databases">
        <title>Genome assemblies of Stephania.</title>
        <authorList>
            <person name="Yang L."/>
        </authorList>
    </citation>
    <scope>NUCLEOTIDE SEQUENCE [LARGE SCALE GENOMIC DNA]</scope>
    <source>
        <strain evidence="2">JXDWG</strain>
        <tissue evidence="2">Leaf</tissue>
    </source>
</reference>
<evidence type="ECO:0000313" key="3">
    <source>
        <dbReference type="Proteomes" id="UP001419268"/>
    </source>
</evidence>
<keyword evidence="1" id="KW-1133">Transmembrane helix</keyword>
<comment type="caution">
    <text evidence="2">The sequence shown here is derived from an EMBL/GenBank/DDBJ whole genome shotgun (WGS) entry which is preliminary data.</text>
</comment>
<keyword evidence="3" id="KW-1185">Reference proteome</keyword>
<protein>
    <submittedName>
        <fullName evidence="2">Uncharacterized protein</fullName>
    </submittedName>
</protein>
<proteinExistence type="predicted"/>
<keyword evidence="1" id="KW-0472">Membrane</keyword>
<feature type="transmembrane region" description="Helical" evidence="1">
    <location>
        <begin position="50"/>
        <end position="71"/>
    </location>
</feature>
<accession>A0AAP0F2U3</accession>
<feature type="transmembrane region" description="Helical" evidence="1">
    <location>
        <begin position="83"/>
        <end position="104"/>
    </location>
</feature>
<gene>
    <name evidence="2" type="ORF">Scep_024847</name>
</gene>
<evidence type="ECO:0000256" key="1">
    <source>
        <dbReference type="SAM" id="Phobius"/>
    </source>
</evidence>
<dbReference type="AlphaFoldDB" id="A0AAP0F2U3"/>
<organism evidence="2 3">
    <name type="scientific">Stephania cephalantha</name>
    <dbReference type="NCBI Taxonomy" id="152367"/>
    <lineage>
        <taxon>Eukaryota</taxon>
        <taxon>Viridiplantae</taxon>
        <taxon>Streptophyta</taxon>
        <taxon>Embryophyta</taxon>
        <taxon>Tracheophyta</taxon>
        <taxon>Spermatophyta</taxon>
        <taxon>Magnoliopsida</taxon>
        <taxon>Ranunculales</taxon>
        <taxon>Menispermaceae</taxon>
        <taxon>Menispermoideae</taxon>
        <taxon>Cissampelideae</taxon>
        <taxon>Stephania</taxon>
    </lineage>
</organism>
<keyword evidence="1" id="KW-0812">Transmembrane</keyword>
<sequence>MAAESQSKEGGSFFLITHRSPCSLTDFTMSTSNSFDSRCIRRSDRISIQIFVVFVVDDAPIMFCANSRLFFRFSLAFKDITAFLYKNMLFLLLMVFQSCFARILEALGIDLYIMTLGTGDHHDLVERKNDKEEESGKLIKRLELGRVPDDEIRR</sequence>
<dbReference type="Proteomes" id="UP001419268">
    <property type="component" value="Unassembled WGS sequence"/>
</dbReference>
<dbReference type="EMBL" id="JBBNAG010000010">
    <property type="protein sequence ID" value="KAK9101417.1"/>
    <property type="molecule type" value="Genomic_DNA"/>
</dbReference>
<evidence type="ECO:0000313" key="2">
    <source>
        <dbReference type="EMBL" id="KAK9101417.1"/>
    </source>
</evidence>
<name>A0AAP0F2U3_9MAGN</name>